<protein>
    <submittedName>
        <fullName evidence="5">Hydroxypyruvate isomerase</fullName>
    </submittedName>
</protein>
<sequence length="261" mass="28428">MKIAANLSLLFSELPLLHRVQAAVAAGFSGVEVQFPYEQPAMLWHEALQRAGVPLVLFNLPAGDLLQGGRGLAAQPDCREAFAEGLQLALRYAALLRPRAVNVLAGRLVAPLTREVAWQTLVDNLRQTADAFAILGIKVLVEAINPLDMPGFLINTPEDLLRLLDDVAHSNCLAQLDLYHMARQGLDIPQAIECLAGRIGHVQFADCPGRGQPGTGSLDFSRAFAALHKVGYEDWLAAEYHPQGETRESLAWLAQWRVSGV</sequence>
<dbReference type="PANTHER" id="PTHR43489">
    <property type="entry name" value="ISOMERASE"/>
    <property type="match status" value="1"/>
</dbReference>
<dbReference type="PANTHER" id="PTHR43489:SF6">
    <property type="entry name" value="HYDROXYPYRUVATE ISOMERASE-RELATED"/>
    <property type="match status" value="1"/>
</dbReference>
<evidence type="ECO:0000256" key="2">
    <source>
        <dbReference type="PIRNR" id="PIRNR006241"/>
    </source>
</evidence>
<dbReference type="Pfam" id="PF01261">
    <property type="entry name" value="AP_endonuc_2"/>
    <property type="match status" value="1"/>
</dbReference>
<evidence type="ECO:0000313" key="5">
    <source>
        <dbReference type="EMBL" id="PKF71424.1"/>
    </source>
</evidence>
<feature type="active site" description="Proton donor/acceptor" evidence="3">
    <location>
        <position position="142"/>
    </location>
</feature>
<evidence type="ECO:0000256" key="3">
    <source>
        <dbReference type="PIRSR" id="PIRSR006241-50"/>
    </source>
</evidence>
<dbReference type="RefSeq" id="WP_101193360.1">
    <property type="nucleotide sequence ID" value="NZ_PIYS01000014.1"/>
</dbReference>
<feature type="domain" description="Xylose isomerase-like TIM barrel" evidence="4">
    <location>
        <begin position="20"/>
        <end position="255"/>
    </location>
</feature>
<comment type="similarity">
    <text evidence="2">Belongs to the hyi family.</text>
</comment>
<dbReference type="InterPro" id="IPR050417">
    <property type="entry name" value="Sugar_Epim/Isomerase"/>
</dbReference>
<dbReference type="InterPro" id="IPR013022">
    <property type="entry name" value="Xyl_isomerase-like_TIM-brl"/>
</dbReference>
<reference evidence="6" key="1">
    <citation type="submission" date="2017-12" db="EMBL/GenBank/DDBJ databases">
        <authorList>
            <person name="Yu X.-Y."/>
        </authorList>
    </citation>
    <scope>NUCLEOTIDE SEQUENCE [LARGE SCALE GENOMIC DNA]</scope>
    <source>
        <strain evidence="6">ZYSR67-Z</strain>
    </source>
</reference>
<dbReference type="Proteomes" id="UP000242861">
    <property type="component" value="Unassembled WGS sequence"/>
</dbReference>
<dbReference type="InterPro" id="IPR026040">
    <property type="entry name" value="HyI-like"/>
</dbReference>
<comment type="caution">
    <text evidence="5">The sequence shown here is derived from an EMBL/GenBank/DDBJ whole genome shotgun (WGS) entry which is preliminary data.</text>
</comment>
<keyword evidence="1 2" id="KW-0413">Isomerase</keyword>
<dbReference type="PIRSF" id="PIRSF006241">
    <property type="entry name" value="HyI"/>
    <property type="match status" value="1"/>
</dbReference>
<dbReference type="EMBL" id="PIYS01000014">
    <property type="protein sequence ID" value="PKF71424.1"/>
    <property type="molecule type" value="Genomic_DNA"/>
</dbReference>
<dbReference type="AlphaFoldDB" id="A0A2I0CQL2"/>
<gene>
    <name evidence="5" type="ORF">CW360_08180</name>
</gene>
<dbReference type="SUPFAM" id="SSF51658">
    <property type="entry name" value="Xylose isomerase-like"/>
    <property type="match status" value="1"/>
</dbReference>
<dbReference type="InterPro" id="IPR036237">
    <property type="entry name" value="Xyl_isomerase-like_sf"/>
</dbReference>
<proteinExistence type="inferred from homology"/>
<feature type="active site" description="Proton donor/acceptor" evidence="3">
    <location>
        <position position="239"/>
    </location>
</feature>
<dbReference type="GO" id="GO:0008903">
    <property type="term" value="F:hydroxypyruvate isomerase activity"/>
    <property type="evidence" value="ECO:0007669"/>
    <property type="project" value="TreeGrafter"/>
</dbReference>
<name>A0A2I0CQL2_9PSED</name>
<organism evidence="5 6">
    <name type="scientific">Pseudomonas fluvialis</name>
    <dbReference type="NCBI Taxonomy" id="1793966"/>
    <lineage>
        <taxon>Bacteria</taxon>
        <taxon>Pseudomonadati</taxon>
        <taxon>Pseudomonadota</taxon>
        <taxon>Gammaproteobacteria</taxon>
        <taxon>Pseudomonadales</taxon>
        <taxon>Pseudomonadaceae</taxon>
        <taxon>Pseudomonas</taxon>
    </lineage>
</organism>
<accession>A0A2I0CQL2</accession>
<dbReference type="GO" id="GO:0046487">
    <property type="term" value="P:glyoxylate metabolic process"/>
    <property type="evidence" value="ECO:0007669"/>
    <property type="project" value="TreeGrafter"/>
</dbReference>
<evidence type="ECO:0000259" key="4">
    <source>
        <dbReference type="Pfam" id="PF01261"/>
    </source>
</evidence>
<keyword evidence="5" id="KW-0670">Pyruvate</keyword>
<evidence type="ECO:0000313" key="6">
    <source>
        <dbReference type="Proteomes" id="UP000242861"/>
    </source>
</evidence>
<evidence type="ECO:0000256" key="1">
    <source>
        <dbReference type="ARBA" id="ARBA00023235"/>
    </source>
</evidence>
<dbReference type="Gene3D" id="3.20.20.150">
    <property type="entry name" value="Divalent-metal-dependent TIM barrel enzymes"/>
    <property type="match status" value="1"/>
</dbReference>